<evidence type="ECO:0008006" key="3">
    <source>
        <dbReference type="Google" id="ProtNLM"/>
    </source>
</evidence>
<dbReference type="Proteomes" id="UP000647133">
    <property type="component" value="Unassembled WGS sequence"/>
</dbReference>
<reference evidence="1 2" key="1">
    <citation type="submission" date="2020-09" db="EMBL/GenBank/DDBJ databases">
        <title>Echinicola sp. CAU 1574 isolated from sand of Sido Beach.</title>
        <authorList>
            <person name="Kim W."/>
        </authorList>
    </citation>
    <scope>NUCLEOTIDE SEQUENCE [LARGE SCALE GENOMIC DNA]</scope>
    <source>
        <strain evidence="1 2">CAU 1574</strain>
    </source>
</reference>
<name>A0ABR9APV9_9BACT</name>
<protein>
    <recommendedName>
        <fullName evidence="3">LAGLIDADG endonuclease</fullName>
    </recommendedName>
</protein>
<proteinExistence type="predicted"/>
<accession>A0ABR9APV9</accession>
<dbReference type="EMBL" id="JACYTQ010000008">
    <property type="protein sequence ID" value="MBD8490830.1"/>
    <property type="molecule type" value="Genomic_DNA"/>
</dbReference>
<comment type="caution">
    <text evidence="1">The sequence shown here is derived from an EMBL/GenBank/DDBJ whole genome shotgun (WGS) entry which is preliminary data.</text>
</comment>
<sequence length="84" mass="9721">MLITSTNGFISVVNSNSDIDHLVVRAKHKGDLSRLFDERRIQPIEHEVFRFGISLCKQEFADTLIKMIKCIDYTNFETTMITID</sequence>
<evidence type="ECO:0000313" key="1">
    <source>
        <dbReference type="EMBL" id="MBD8490830.1"/>
    </source>
</evidence>
<keyword evidence="2" id="KW-1185">Reference proteome</keyword>
<organism evidence="1 2">
    <name type="scientific">Echinicola arenosa</name>
    <dbReference type="NCBI Taxonomy" id="2774144"/>
    <lineage>
        <taxon>Bacteria</taxon>
        <taxon>Pseudomonadati</taxon>
        <taxon>Bacteroidota</taxon>
        <taxon>Cytophagia</taxon>
        <taxon>Cytophagales</taxon>
        <taxon>Cyclobacteriaceae</taxon>
        <taxon>Echinicola</taxon>
    </lineage>
</organism>
<evidence type="ECO:0000313" key="2">
    <source>
        <dbReference type="Proteomes" id="UP000647133"/>
    </source>
</evidence>
<dbReference type="RefSeq" id="WP_192011698.1">
    <property type="nucleotide sequence ID" value="NZ_JACYTQ010000008.1"/>
</dbReference>
<gene>
    <name evidence="1" type="ORF">IFO69_18910</name>
</gene>